<comment type="caution">
    <text evidence="8">The sequence shown here is derived from an EMBL/GenBank/DDBJ whole genome shotgun (WGS) entry which is preliminary data.</text>
</comment>
<dbReference type="SUPFAM" id="SSF55811">
    <property type="entry name" value="Nudix"/>
    <property type="match status" value="1"/>
</dbReference>
<dbReference type="PATRIC" id="fig|1526658.3.peg.3271"/>
<sequence length="244" mass="26987">MNDHAVTLTQAERVRVASNIRPRDAATMMILDRSASKPRILMGKRHPSHKFMPGKYVFPGGRVDPGDRRMTATGALAQICEDRLCARTVRPTASKARALALAAIRETFEETGLLFGSSEYGAPEKPPAGSWSEFAGHGIYPDLSAVSFVARAITPPRRPKRFDTRFFTVDASASAKRIENVVGPDSELIDLVWVDFEEAKLLDLPTITKVIIQEVEARIAGGFAPYLPVPFFWEKNGSFVREEL</sequence>
<evidence type="ECO:0000256" key="3">
    <source>
        <dbReference type="ARBA" id="ARBA00022723"/>
    </source>
</evidence>
<keyword evidence="6" id="KW-0464">Manganese</keyword>
<evidence type="ECO:0000313" key="9">
    <source>
        <dbReference type="Proteomes" id="UP000037822"/>
    </source>
</evidence>
<evidence type="ECO:0000256" key="6">
    <source>
        <dbReference type="ARBA" id="ARBA00023211"/>
    </source>
</evidence>
<proteinExistence type="predicted"/>
<dbReference type="CDD" id="cd18870">
    <property type="entry name" value="NUDIX_AcylCoAdiphos_Nudt19"/>
    <property type="match status" value="1"/>
</dbReference>
<evidence type="ECO:0000256" key="2">
    <source>
        <dbReference type="ARBA" id="ARBA00001946"/>
    </source>
</evidence>
<dbReference type="GO" id="GO:0046872">
    <property type="term" value="F:metal ion binding"/>
    <property type="evidence" value="ECO:0007669"/>
    <property type="project" value="UniProtKB-KW"/>
</dbReference>
<evidence type="ECO:0000256" key="1">
    <source>
        <dbReference type="ARBA" id="ARBA00001936"/>
    </source>
</evidence>
<keyword evidence="5" id="KW-0460">Magnesium</keyword>
<dbReference type="RefSeq" id="WP_054207867.1">
    <property type="nucleotide sequence ID" value="NZ_LGSZ01000022.1"/>
</dbReference>
<comment type="cofactor">
    <cofactor evidence="1">
        <name>Mn(2+)</name>
        <dbReference type="ChEBI" id="CHEBI:29035"/>
    </cofactor>
</comment>
<protein>
    <submittedName>
        <fullName evidence="8">NUDIX hydrolase</fullName>
    </submittedName>
</protein>
<dbReference type="OrthoDB" id="9805905at2"/>
<dbReference type="GO" id="GO:0016818">
    <property type="term" value="F:hydrolase activity, acting on acid anhydrides, in phosphorus-containing anhydrides"/>
    <property type="evidence" value="ECO:0007669"/>
    <property type="project" value="InterPro"/>
</dbReference>
<keyword evidence="9" id="KW-1185">Reference proteome</keyword>
<dbReference type="EMBL" id="LGSZ01000022">
    <property type="protein sequence ID" value="KPH82206.1"/>
    <property type="molecule type" value="Genomic_DNA"/>
</dbReference>
<dbReference type="Proteomes" id="UP000037822">
    <property type="component" value="Unassembled WGS sequence"/>
</dbReference>
<name>A0A0N1FK53_9HYPH</name>
<dbReference type="InterPro" id="IPR039121">
    <property type="entry name" value="NUDT19"/>
</dbReference>
<evidence type="ECO:0000313" key="8">
    <source>
        <dbReference type="EMBL" id="KPH82206.1"/>
    </source>
</evidence>
<dbReference type="Gene3D" id="3.90.79.10">
    <property type="entry name" value="Nucleoside Triphosphate Pyrophosphohydrolase"/>
    <property type="match status" value="1"/>
</dbReference>
<dbReference type="InterPro" id="IPR000086">
    <property type="entry name" value="NUDIX_hydrolase_dom"/>
</dbReference>
<reference evidence="8 9" key="1">
    <citation type="submission" date="2015-07" db="EMBL/GenBank/DDBJ databases">
        <title>Whole genome sequencing of Bosea vaviloviae isolated from cave pool.</title>
        <authorList>
            <person name="Tan N.E.H."/>
            <person name="Lee Y.P."/>
            <person name="Gan H.M."/>
            <person name="Barton H."/>
            <person name="Savka M.A."/>
        </authorList>
    </citation>
    <scope>NUCLEOTIDE SEQUENCE [LARGE SCALE GENOMIC DNA]</scope>
    <source>
        <strain evidence="8 9">SD260</strain>
    </source>
</reference>
<dbReference type="PANTHER" id="PTHR12318">
    <property type="entry name" value="TESTOSTERONE-REGULATED PROTEIN RP2"/>
    <property type="match status" value="1"/>
</dbReference>
<dbReference type="InterPro" id="IPR015797">
    <property type="entry name" value="NUDIX_hydrolase-like_dom_sf"/>
</dbReference>
<keyword evidence="4 8" id="KW-0378">Hydrolase</keyword>
<gene>
    <name evidence="8" type="ORF">AE618_04660</name>
</gene>
<accession>A0A0N1FK53</accession>
<evidence type="ECO:0000259" key="7">
    <source>
        <dbReference type="PROSITE" id="PS51462"/>
    </source>
</evidence>
<organism evidence="8 9">
    <name type="scientific">Bosea vaviloviae</name>
    <dbReference type="NCBI Taxonomy" id="1526658"/>
    <lineage>
        <taxon>Bacteria</taxon>
        <taxon>Pseudomonadati</taxon>
        <taxon>Pseudomonadota</taxon>
        <taxon>Alphaproteobacteria</taxon>
        <taxon>Hyphomicrobiales</taxon>
        <taxon>Boseaceae</taxon>
        <taxon>Bosea</taxon>
    </lineage>
</organism>
<dbReference type="AlphaFoldDB" id="A0A0N1FK53"/>
<evidence type="ECO:0000256" key="5">
    <source>
        <dbReference type="ARBA" id="ARBA00022842"/>
    </source>
</evidence>
<evidence type="ECO:0000256" key="4">
    <source>
        <dbReference type="ARBA" id="ARBA00022801"/>
    </source>
</evidence>
<keyword evidence="3" id="KW-0479">Metal-binding</keyword>
<feature type="domain" description="Nudix hydrolase" evidence="7">
    <location>
        <begin position="21"/>
        <end position="216"/>
    </location>
</feature>
<comment type="cofactor">
    <cofactor evidence="2">
        <name>Mg(2+)</name>
        <dbReference type="ChEBI" id="CHEBI:18420"/>
    </cofactor>
</comment>
<dbReference type="PROSITE" id="PS51462">
    <property type="entry name" value="NUDIX"/>
    <property type="match status" value="1"/>
</dbReference>
<dbReference type="PANTHER" id="PTHR12318:SF0">
    <property type="entry name" value="ACYL-COENZYME A DIPHOSPHATASE NUDT19"/>
    <property type="match status" value="1"/>
</dbReference>